<dbReference type="KEGG" id="pca:Pcar_1682"/>
<name>Q3A3Y2_SYNC1</name>
<proteinExistence type="predicted"/>
<dbReference type="HOGENOM" id="CLU_1494874_0_0_7"/>
<feature type="transmembrane region" description="Helical" evidence="1">
    <location>
        <begin position="21"/>
        <end position="44"/>
    </location>
</feature>
<sequence length="180" mass="20803">MKLTVNLVSPRPLDKAVLRKIRMVLLVFVGFWLMVSLVGMTVVWHRHQKVLDGLAEMTAKESAAYEDGADHKGLQEEARKAEQIMQRRDFRWSRMLNHLEQTWIEGIQVRSIKPDFGKQTLSILVLAKDETVFREYLAGLLRYKPYSQVLLLRQENSTVKDALGQTYSALRCELRIQGGF</sequence>
<reference evidence="3" key="1">
    <citation type="submission" date="2005-10" db="EMBL/GenBank/DDBJ databases">
        <title>Complete sequence of Pelobacter carbinolicus DSM 2380.</title>
        <authorList>
            <person name="Copeland A."/>
            <person name="Lucas S."/>
            <person name="Lapidus A."/>
            <person name="Barry K."/>
            <person name="Detter J.C."/>
            <person name="Glavina T."/>
            <person name="Hammon N."/>
            <person name="Israni S."/>
            <person name="Pitluck S."/>
            <person name="Chertkov O."/>
            <person name="Schmutz J."/>
            <person name="Larimer F."/>
            <person name="Land M."/>
            <person name="Kyrpides N."/>
            <person name="Ivanova N."/>
            <person name="Richardson P."/>
        </authorList>
    </citation>
    <scope>NUCLEOTIDE SEQUENCE [LARGE SCALE GENOMIC DNA]</scope>
    <source>
        <strain evidence="3">DSM 2380 / NBRC 103641 / GraBd1</strain>
    </source>
</reference>
<dbReference type="STRING" id="338963.Pcar_1682"/>
<dbReference type="OrthoDB" id="5395573at2"/>
<keyword evidence="1" id="KW-0472">Membrane</keyword>
<reference evidence="2 3" key="2">
    <citation type="journal article" date="2012" name="BMC Genomics">
        <title>The genome of Pelobacter carbinolicus reveals surprising metabolic capabilities and physiological features.</title>
        <authorList>
            <person name="Aklujkar M."/>
            <person name="Haveman S.A."/>
            <person name="Didonato R.Jr."/>
            <person name="Chertkov O."/>
            <person name="Han C.S."/>
            <person name="Land M.L."/>
            <person name="Brown P."/>
            <person name="Lovley D.R."/>
        </authorList>
    </citation>
    <scope>NUCLEOTIDE SEQUENCE [LARGE SCALE GENOMIC DNA]</scope>
    <source>
        <strain evidence="3">DSM 2380 / NBRC 103641 / GraBd1</strain>
    </source>
</reference>
<dbReference type="AlphaFoldDB" id="Q3A3Y2"/>
<organism evidence="2 3">
    <name type="scientific">Syntrophotalea carbinolica (strain DSM 2380 / NBRC 103641 / GraBd1)</name>
    <name type="common">Pelobacter carbinolicus</name>
    <dbReference type="NCBI Taxonomy" id="338963"/>
    <lineage>
        <taxon>Bacteria</taxon>
        <taxon>Pseudomonadati</taxon>
        <taxon>Thermodesulfobacteriota</taxon>
        <taxon>Desulfuromonadia</taxon>
        <taxon>Desulfuromonadales</taxon>
        <taxon>Syntrophotaleaceae</taxon>
        <taxon>Syntrophotalea</taxon>
    </lineage>
</organism>
<evidence type="ECO:0000256" key="1">
    <source>
        <dbReference type="SAM" id="Phobius"/>
    </source>
</evidence>
<evidence type="ECO:0000313" key="2">
    <source>
        <dbReference type="EMBL" id="ABA88925.1"/>
    </source>
</evidence>
<evidence type="ECO:0000313" key="3">
    <source>
        <dbReference type="Proteomes" id="UP000002534"/>
    </source>
</evidence>
<keyword evidence="1" id="KW-1133">Transmembrane helix</keyword>
<keyword evidence="3" id="KW-1185">Reference proteome</keyword>
<dbReference type="RefSeq" id="WP_011341416.1">
    <property type="nucleotide sequence ID" value="NC_007498.2"/>
</dbReference>
<dbReference type="Proteomes" id="UP000002534">
    <property type="component" value="Chromosome"/>
</dbReference>
<accession>Q3A3Y2</accession>
<gene>
    <name evidence="2" type="primary">pulN-1</name>
    <name evidence="2" type="ordered locus">Pcar_1682</name>
</gene>
<dbReference type="EMBL" id="CP000142">
    <property type="protein sequence ID" value="ABA88925.1"/>
    <property type="molecule type" value="Genomic_DNA"/>
</dbReference>
<protein>
    <submittedName>
        <fullName evidence="2">Type II secretion system protein PulN, putative</fullName>
    </submittedName>
</protein>
<keyword evidence="1" id="KW-0812">Transmembrane</keyword>